<name>A0A495VAI1_9GAMM</name>
<dbReference type="PANTHER" id="PTHR37951">
    <property type="entry name" value="CYTOPLASMIC PROTEIN-RELATED"/>
    <property type="match status" value="1"/>
</dbReference>
<feature type="domain" description="ImpA N-terminal" evidence="1">
    <location>
        <begin position="10"/>
        <end position="133"/>
    </location>
</feature>
<dbReference type="PANTHER" id="PTHR37951:SF1">
    <property type="entry name" value="TYPE VI SECRETION SYSTEM COMPONENT TSSA1"/>
    <property type="match status" value="1"/>
</dbReference>
<sequence>MNGLDLDALLQPVSADSPAGDDLEYDSEFLAMVQAAAGTPERRMGESLVPAEDPDWSAVRALALRLLARSKDLRSAVFLTRALMHMEGLAGLSQGLRLLSGLVVEFWDSLHPQLDPDDNLDPGIRLNALLALCELDTMLRPLRATPLIRSRIFGVITYRDIEVAEGKAAAPRDAQPFDGTAIAAAFRDCDPEELSAAALGATASLSEVRGLGEALAKHVPSHLMPNLEPLTALLSAIQGLLQARLGERRPGPDADVQLGADAAAEPEQPSVSTAGGVHAQIRSREDVVQSLDRLCDYYLRNEPSSPVPLLLKRARRLVTGNFVDIVRDLAPDALPQIQKVCGIDDKS</sequence>
<dbReference type="NCBIfam" id="TIGR03363">
    <property type="entry name" value="VI_chp_8"/>
    <property type="match status" value="1"/>
</dbReference>
<organism evidence="2 3">
    <name type="scientific">Thiocapsa rosea</name>
    <dbReference type="NCBI Taxonomy" id="69360"/>
    <lineage>
        <taxon>Bacteria</taxon>
        <taxon>Pseudomonadati</taxon>
        <taxon>Pseudomonadota</taxon>
        <taxon>Gammaproteobacteria</taxon>
        <taxon>Chromatiales</taxon>
        <taxon>Chromatiaceae</taxon>
        <taxon>Thiocapsa</taxon>
    </lineage>
</organism>
<evidence type="ECO:0000259" key="1">
    <source>
        <dbReference type="Pfam" id="PF06812"/>
    </source>
</evidence>
<reference evidence="2 3" key="1">
    <citation type="submission" date="2018-10" db="EMBL/GenBank/DDBJ databases">
        <title>Genomic Encyclopedia of Archaeal and Bacterial Type Strains, Phase II (KMG-II): from individual species to whole genera.</title>
        <authorList>
            <person name="Goeker M."/>
        </authorList>
    </citation>
    <scope>NUCLEOTIDE SEQUENCE [LARGE SCALE GENOMIC DNA]</scope>
    <source>
        <strain evidence="2 3">DSM 235</strain>
    </source>
</reference>
<dbReference type="RefSeq" id="WP_120798432.1">
    <property type="nucleotide sequence ID" value="NZ_RBXL01000001.1"/>
</dbReference>
<dbReference type="EMBL" id="RBXL01000001">
    <property type="protein sequence ID" value="RKT46284.1"/>
    <property type="molecule type" value="Genomic_DNA"/>
</dbReference>
<dbReference type="OrthoDB" id="9771118at2"/>
<comment type="caution">
    <text evidence="2">The sequence shown here is derived from an EMBL/GenBank/DDBJ whole genome shotgun (WGS) entry which is preliminary data.</text>
</comment>
<accession>A0A495VAI1</accession>
<dbReference type="Pfam" id="PF06812">
    <property type="entry name" value="ImpA_N"/>
    <property type="match status" value="1"/>
</dbReference>
<evidence type="ECO:0000313" key="3">
    <source>
        <dbReference type="Proteomes" id="UP000274556"/>
    </source>
</evidence>
<dbReference type="AlphaFoldDB" id="A0A495VAI1"/>
<dbReference type="InterPro" id="IPR010657">
    <property type="entry name" value="ImpA_N"/>
</dbReference>
<protein>
    <submittedName>
        <fullName evidence="2">Type VI secretion system protein ImpA</fullName>
    </submittedName>
</protein>
<proteinExistence type="predicted"/>
<gene>
    <name evidence="2" type="ORF">BDD21_3790</name>
</gene>
<evidence type="ECO:0000313" key="2">
    <source>
        <dbReference type="EMBL" id="RKT46284.1"/>
    </source>
</evidence>
<keyword evidence="3" id="KW-1185">Reference proteome</keyword>
<dbReference type="InterPro" id="IPR017740">
    <property type="entry name" value="TssA-like"/>
</dbReference>
<dbReference type="Proteomes" id="UP000274556">
    <property type="component" value="Unassembled WGS sequence"/>
</dbReference>